<dbReference type="OrthoDB" id="7200137at2"/>
<evidence type="ECO:0000256" key="1">
    <source>
        <dbReference type="ARBA" id="ARBA00022692"/>
    </source>
</evidence>
<keyword evidence="2 4" id="KW-1133">Transmembrane helix</keyword>
<feature type="transmembrane region" description="Helical" evidence="4">
    <location>
        <begin position="207"/>
        <end position="224"/>
    </location>
</feature>
<dbReference type="Pfam" id="PF07690">
    <property type="entry name" value="MFS_1"/>
    <property type="match status" value="1"/>
</dbReference>
<feature type="transmembrane region" description="Helical" evidence="4">
    <location>
        <begin position="97"/>
        <end position="120"/>
    </location>
</feature>
<dbReference type="GO" id="GO:0022857">
    <property type="term" value="F:transmembrane transporter activity"/>
    <property type="evidence" value="ECO:0007669"/>
    <property type="project" value="InterPro"/>
</dbReference>
<evidence type="ECO:0000313" key="6">
    <source>
        <dbReference type="Proteomes" id="UP000094969"/>
    </source>
</evidence>
<dbReference type="RefSeq" id="WP_069691967.1">
    <property type="nucleotide sequence ID" value="NZ_CP017147.1"/>
</dbReference>
<feature type="transmembrane region" description="Helical" evidence="4">
    <location>
        <begin position="7"/>
        <end position="25"/>
    </location>
</feature>
<evidence type="ECO:0000256" key="2">
    <source>
        <dbReference type="ARBA" id="ARBA00022989"/>
    </source>
</evidence>
<dbReference type="KEGG" id="bvv:BHK69_22050"/>
<feature type="transmembrane region" description="Helical" evidence="4">
    <location>
        <begin position="37"/>
        <end position="57"/>
    </location>
</feature>
<dbReference type="Proteomes" id="UP000094969">
    <property type="component" value="Chromosome"/>
</dbReference>
<feature type="transmembrane region" description="Helical" evidence="4">
    <location>
        <begin position="367"/>
        <end position="386"/>
    </location>
</feature>
<reference evidence="5 6" key="1">
    <citation type="journal article" date="2015" name="Antonie Van Leeuwenhoek">
        <title>Bosea vaviloviae sp. nov., a new species of slow-growing rhizobia isolated from nodules of the relict species Vavilovia formosa (Stev.) Fed.</title>
        <authorList>
            <person name="Safronova V.I."/>
            <person name="Kuznetsova I.G."/>
            <person name="Sazanova A.L."/>
            <person name="Kimeklis A.K."/>
            <person name="Belimov A.A."/>
            <person name="Andronov E.E."/>
            <person name="Pinaev A.G."/>
            <person name="Chizhevskaya E.P."/>
            <person name="Pukhaev A.R."/>
            <person name="Popov K.P."/>
            <person name="Willems A."/>
            <person name="Tikhonovich I.A."/>
        </authorList>
    </citation>
    <scope>NUCLEOTIDE SEQUENCE [LARGE SCALE GENOMIC DNA]</scope>
    <source>
        <strain evidence="5 6">Vaf18</strain>
    </source>
</reference>
<dbReference type="AlphaFoldDB" id="A0A1D7U5V0"/>
<feature type="transmembrane region" description="Helical" evidence="4">
    <location>
        <begin position="273"/>
        <end position="293"/>
    </location>
</feature>
<accession>A0A1D7U5V0</accession>
<dbReference type="PANTHER" id="PTHR11360">
    <property type="entry name" value="MONOCARBOXYLATE TRANSPORTER"/>
    <property type="match status" value="1"/>
</dbReference>
<keyword evidence="6" id="KW-1185">Reference proteome</keyword>
<dbReference type="InterPro" id="IPR050327">
    <property type="entry name" value="Proton-linked_MCT"/>
</dbReference>
<sequence>MIPRRTTLCLGLSQLISWGISYYLIGSFGELIANDLGWSGAVVYGGFSAALLVMGLTSPLVGRLVDRHGGLPVMAAGALLNAAGCAGLALAETVPAYYVAWICLGLAMRLTLYDAAFAALARIGGPQARGPIAQITLLGGLASTLFWPLGAELAAHFGWRGALMVYAGIALLSAPLYLAIPNRRYQNPVPRGTATEQRPLATSPRDIAIAGALYAAIATLANFLNAGMSAHMIGILAGLGLAASVSVWIATLRGVGQSLARLCEVLFGRRIEPLTLNLMACVLLPFCFVAGLASGHSSIAAFAFAFCYGAGNGILTITRGTLPLLLFDHRSYGSVVGRLLAPSFFLSATAPVAYASVIRHFGETGALYLSIAIAVLMLIAAALLRLRFRSPQAR</sequence>
<feature type="transmembrane region" description="Helical" evidence="4">
    <location>
        <begin position="230"/>
        <end position="252"/>
    </location>
</feature>
<feature type="transmembrane region" description="Helical" evidence="4">
    <location>
        <begin position="69"/>
        <end position="91"/>
    </location>
</feature>
<organism evidence="5 6">
    <name type="scientific">Bosea vaviloviae</name>
    <dbReference type="NCBI Taxonomy" id="1526658"/>
    <lineage>
        <taxon>Bacteria</taxon>
        <taxon>Pseudomonadati</taxon>
        <taxon>Pseudomonadota</taxon>
        <taxon>Alphaproteobacteria</taxon>
        <taxon>Hyphomicrobiales</taxon>
        <taxon>Boseaceae</taxon>
        <taxon>Bosea</taxon>
    </lineage>
</organism>
<feature type="transmembrane region" description="Helical" evidence="4">
    <location>
        <begin position="132"/>
        <end position="151"/>
    </location>
</feature>
<evidence type="ECO:0000313" key="5">
    <source>
        <dbReference type="EMBL" id="AOO82761.1"/>
    </source>
</evidence>
<keyword evidence="3 4" id="KW-0472">Membrane</keyword>
<dbReference type="PANTHER" id="PTHR11360:SF308">
    <property type="entry name" value="BLL3089 PROTEIN"/>
    <property type="match status" value="1"/>
</dbReference>
<protein>
    <submittedName>
        <fullName evidence="5">Transporter</fullName>
    </submittedName>
</protein>
<dbReference type="InterPro" id="IPR011701">
    <property type="entry name" value="MFS"/>
</dbReference>
<dbReference type="EMBL" id="CP017147">
    <property type="protein sequence ID" value="AOO82761.1"/>
    <property type="molecule type" value="Genomic_DNA"/>
</dbReference>
<evidence type="ECO:0000256" key="4">
    <source>
        <dbReference type="SAM" id="Phobius"/>
    </source>
</evidence>
<evidence type="ECO:0000256" key="3">
    <source>
        <dbReference type="ARBA" id="ARBA00023136"/>
    </source>
</evidence>
<dbReference type="SUPFAM" id="SSF103473">
    <property type="entry name" value="MFS general substrate transporter"/>
    <property type="match status" value="1"/>
</dbReference>
<dbReference type="STRING" id="1526658.BHK69_22050"/>
<dbReference type="InterPro" id="IPR036259">
    <property type="entry name" value="MFS_trans_sf"/>
</dbReference>
<gene>
    <name evidence="5" type="ORF">BHK69_22050</name>
</gene>
<proteinExistence type="predicted"/>
<name>A0A1D7U5V0_9HYPH</name>
<feature type="transmembrane region" description="Helical" evidence="4">
    <location>
        <begin position="339"/>
        <end position="361"/>
    </location>
</feature>
<keyword evidence="1 4" id="KW-0812">Transmembrane</keyword>
<feature type="transmembrane region" description="Helical" evidence="4">
    <location>
        <begin position="299"/>
        <end position="327"/>
    </location>
</feature>
<feature type="transmembrane region" description="Helical" evidence="4">
    <location>
        <begin position="157"/>
        <end position="180"/>
    </location>
</feature>
<dbReference type="Gene3D" id="1.20.1250.20">
    <property type="entry name" value="MFS general substrate transporter like domains"/>
    <property type="match status" value="1"/>
</dbReference>